<evidence type="ECO:0000313" key="5">
    <source>
        <dbReference type="EMBL" id="PLW42571.1"/>
    </source>
</evidence>
<dbReference type="PANTHER" id="PTHR39472">
    <property type="entry name" value="EXPRESSED PROTEIN"/>
    <property type="match status" value="1"/>
</dbReference>
<gene>
    <name evidence="5" type="ORF">PCASD_05299</name>
</gene>
<organism evidence="5 6">
    <name type="scientific">Puccinia coronata f. sp. avenae</name>
    <dbReference type="NCBI Taxonomy" id="200324"/>
    <lineage>
        <taxon>Eukaryota</taxon>
        <taxon>Fungi</taxon>
        <taxon>Dikarya</taxon>
        <taxon>Basidiomycota</taxon>
        <taxon>Pucciniomycotina</taxon>
        <taxon>Pucciniomycetes</taxon>
        <taxon>Pucciniales</taxon>
        <taxon>Pucciniaceae</taxon>
        <taxon>Puccinia</taxon>
    </lineage>
</organism>
<dbReference type="AlphaFoldDB" id="A0A2N5UXT6"/>
<feature type="coiled-coil region" evidence="3">
    <location>
        <begin position="12"/>
        <end position="96"/>
    </location>
</feature>
<dbReference type="Proteomes" id="UP000235392">
    <property type="component" value="Unassembled WGS sequence"/>
</dbReference>
<dbReference type="EMBL" id="PGCI01000077">
    <property type="protein sequence ID" value="PLW42571.1"/>
    <property type="molecule type" value="Genomic_DNA"/>
</dbReference>
<dbReference type="PANTHER" id="PTHR39472:SF1">
    <property type="entry name" value="EXPRESSED PROTEIN"/>
    <property type="match status" value="1"/>
</dbReference>
<feature type="region of interest" description="Disordered" evidence="4">
    <location>
        <begin position="383"/>
        <end position="440"/>
    </location>
</feature>
<evidence type="ECO:0000256" key="1">
    <source>
        <dbReference type="ARBA" id="ARBA00005537"/>
    </source>
</evidence>
<name>A0A2N5UXT6_9BASI</name>
<evidence type="ECO:0000256" key="4">
    <source>
        <dbReference type="SAM" id="MobiDB-lite"/>
    </source>
</evidence>
<feature type="region of interest" description="Disordered" evidence="4">
    <location>
        <begin position="139"/>
        <end position="166"/>
    </location>
</feature>
<feature type="compositionally biased region" description="Pro residues" evidence="4">
    <location>
        <begin position="333"/>
        <end position="342"/>
    </location>
</feature>
<accession>A0A2N5UXT6</accession>
<protein>
    <submittedName>
        <fullName evidence="5">Uncharacterized protein</fullName>
    </submittedName>
</protein>
<feature type="region of interest" description="Disordered" evidence="4">
    <location>
        <begin position="329"/>
        <end position="355"/>
    </location>
</feature>
<evidence type="ECO:0000313" key="6">
    <source>
        <dbReference type="Proteomes" id="UP000235392"/>
    </source>
</evidence>
<dbReference type="InterPro" id="IPR008555">
    <property type="entry name" value="SIKE"/>
</dbReference>
<proteinExistence type="inferred from homology"/>
<comment type="caution">
    <text evidence="5">The sequence shown here is derived from an EMBL/GenBank/DDBJ whole genome shotgun (WGS) entry which is preliminary data.</text>
</comment>
<feature type="region of interest" description="Disordered" evidence="4">
    <location>
        <begin position="210"/>
        <end position="270"/>
    </location>
</feature>
<comment type="similarity">
    <text evidence="1">Belongs to the SIKE family.</text>
</comment>
<evidence type="ECO:0000256" key="3">
    <source>
        <dbReference type="SAM" id="Coils"/>
    </source>
</evidence>
<feature type="compositionally biased region" description="Low complexity" evidence="4">
    <location>
        <begin position="255"/>
        <end position="270"/>
    </location>
</feature>
<sequence length="440" mass="48934">MEEELQRLWQLLAELSSQLTQNREQTEQLKKQAEELKTQAIHTGTGYALKRFNVDLSKEQFQSELERMNAQLVIENQTLQHENRNLTILLKDHETTLEQIMTRFRNHAHSTQQHELELTKYYESVILSVLEKQNTEHDGITTTTTNAGQPHDGQHENGAGPPAAELDPHTFQVIQNLSILIQKAMRELAGEEPYLNEIDELESLQQQQLGIQAEASSQKDEHSHPAGIAFQDPFDSVSPTSQAAVGGEGVTNRTSEAAAAAAAGSPRGGQSAALLTEYKPRVKDPSCGGYVGKRSGSLSDYALMNAIETERLRRENEHLREMLGIAVDCSNPLLPPPTPNLSPTPENDDDDDTTKMTRETHHQQLPALIPLDPHSPINNVVSDVIKEAEEEEEEEEEEGDADEEDVQLDLAVQDPHWNHPDPSHPVPAHPDTDPPEPTPS</sequence>
<dbReference type="Pfam" id="PF05769">
    <property type="entry name" value="SIKE"/>
    <property type="match status" value="1"/>
</dbReference>
<feature type="compositionally biased region" description="Acidic residues" evidence="4">
    <location>
        <begin position="388"/>
        <end position="407"/>
    </location>
</feature>
<keyword evidence="2 3" id="KW-0175">Coiled coil</keyword>
<reference evidence="5 6" key="1">
    <citation type="submission" date="2017-11" db="EMBL/GenBank/DDBJ databases">
        <title>De novo assembly and phasing of dikaryotic genomes from two isolates of Puccinia coronata f. sp. avenae, the causal agent of oat crown rust.</title>
        <authorList>
            <person name="Miller M.E."/>
            <person name="Zhang Y."/>
            <person name="Omidvar V."/>
            <person name="Sperschneider J."/>
            <person name="Schwessinger B."/>
            <person name="Raley C."/>
            <person name="Palmer J.M."/>
            <person name="Garnica D."/>
            <person name="Upadhyaya N."/>
            <person name="Rathjen J."/>
            <person name="Taylor J.M."/>
            <person name="Park R.F."/>
            <person name="Dodds P.N."/>
            <person name="Hirsch C.D."/>
            <person name="Kianian S.F."/>
            <person name="Figueroa M."/>
        </authorList>
    </citation>
    <scope>NUCLEOTIDE SEQUENCE [LARGE SCALE GENOMIC DNA]</scope>
    <source>
        <strain evidence="5">12SD80</strain>
    </source>
</reference>
<evidence type="ECO:0000256" key="2">
    <source>
        <dbReference type="ARBA" id="ARBA00023054"/>
    </source>
</evidence>